<dbReference type="EMBL" id="JANBVN010000010">
    <property type="protein sequence ID" value="KAJ9164723.1"/>
    <property type="molecule type" value="Genomic_DNA"/>
</dbReference>
<dbReference type="Pfam" id="PF00350">
    <property type="entry name" value="Dynamin_N"/>
    <property type="match status" value="1"/>
</dbReference>
<feature type="domain" description="Dynamin N-terminal" evidence="3">
    <location>
        <begin position="133"/>
        <end position="367"/>
    </location>
</feature>
<evidence type="ECO:0000313" key="6">
    <source>
        <dbReference type="Proteomes" id="UP001174691"/>
    </source>
</evidence>
<protein>
    <submittedName>
        <fullName evidence="5">Nuclear GTPase SLIP-GC</fullName>
    </submittedName>
</protein>
<dbReference type="SUPFAM" id="SSF52540">
    <property type="entry name" value="P-loop containing nucleoside triphosphate hydrolases"/>
    <property type="match status" value="1"/>
</dbReference>
<feature type="region of interest" description="Disordered" evidence="2">
    <location>
        <begin position="1030"/>
        <end position="1075"/>
    </location>
</feature>
<name>A0AA38S1I1_9PEZI</name>
<reference evidence="5" key="1">
    <citation type="submission" date="2022-07" db="EMBL/GenBank/DDBJ databases">
        <title>Fungi with potential for degradation of polypropylene.</title>
        <authorList>
            <person name="Gostincar C."/>
        </authorList>
    </citation>
    <scope>NUCLEOTIDE SEQUENCE</scope>
    <source>
        <strain evidence="5">EXF-13287</strain>
    </source>
</reference>
<feature type="coiled-coil region" evidence="1">
    <location>
        <begin position="540"/>
        <end position="588"/>
    </location>
</feature>
<dbReference type="PANTHER" id="PTHR36681:SF3">
    <property type="entry name" value="NUCLEAR GTPASE, GERMINAL CENTER-ASSOCIATED, TANDEM DUPLICATE 3"/>
    <property type="match status" value="1"/>
</dbReference>
<organism evidence="5 6">
    <name type="scientific">Coniochaeta hoffmannii</name>
    <dbReference type="NCBI Taxonomy" id="91930"/>
    <lineage>
        <taxon>Eukaryota</taxon>
        <taxon>Fungi</taxon>
        <taxon>Dikarya</taxon>
        <taxon>Ascomycota</taxon>
        <taxon>Pezizomycotina</taxon>
        <taxon>Sordariomycetes</taxon>
        <taxon>Sordariomycetidae</taxon>
        <taxon>Coniochaetales</taxon>
        <taxon>Coniochaetaceae</taxon>
        <taxon>Coniochaeta</taxon>
    </lineage>
</organism>
<evidence type="ECO:0000259" key="3">
    <source>
        <dbReference type="Pfam" id="PF00350"/>
    </source>
</evidence>
<evidence type="ECO:0000256" key="2">
    <source>
        <dbReference type="SAM" id="MobiDB-lite"/>
    </source>
</evidence>
<evidence type="ECO:0000259" key="4">
    <source>
        <dbReference type="Pfam" id="PF24564"/>
    </source>
</evidence>
<comment type="caution">
    <text evidence="5">The sequence shown here is derived from an EMBL/GenBank/DDBJ whole genome shotgun (WGS) entry which is preliminary data.</text>
</comment>
<evidence type="ECO:0000256" key="1">
    <source>
        <dbReference type="SAM" id="Coils"/>
    </source>
</evidence>
<gene>
    <name evidence="5" type="ORF">NKR19_g1172</name>
</gene>
<evidence type="ECO:0000313" key="5">
    <source>
        <dbReference type="EMBL" id="KAJ9164723.1"/>
    </source>
</evidence>
<dbReference type="InterPro" id="IPR045063">
    <property type="entry name" value="Dynamin_N"/>
</dbReference>
<feature type="compositionally biased region" description="Acidic residues" evidence="2">
    <location>
        <begin position="496"/>
        <end position="505"/>
    </location>
</feature>
<dbReference type="Gene3D" id="3.40.50.300">
    <property type="entry name" value="P-loop containing nucleotide triphosphate hydrolases"/>
    <property type="match status" value="1"/>
</dbReference>
<dbReference type="PANTHER" id="PTHR36681">
    <property type="entry name" value="NUCLEAR GTPASE, GERMINAL CENTER-ASSOCIATED, TANDEM DUPLICATE 3"/>
    <property type="match status" value="1"/>
</dbReference>
<feature type="coiled-coil region" evidence="1">
    <location>
        <begin position="416"/>
        <end position="460"/>
    </location>
</feature>
<feature type="compositionally biased region" description="Basic residues" evidence="2">
    <location>
        <begin position="476"/>
        <end position="491"/>
    </location>
</feature>
<feature type="compositionally biased region" description="Basic and acidic residues" evidence="2">
    <location>
        <begin position="516"/>
        <end position="525"/>
    </location>
</feature>
<proteinExistence type="predicted"/>
<accession>A0AA38S1I1</accession>
<feature type="domain" description="DUF7605" evidence="4">
    <location>
        <begin position="772"/>
        <end position="943"/>
    </location>
</feature>
<sequence length="1092" mass="120587">MAASFKAEPDGLDRPLMESIPSFASTGPQVKPESEHESAVPAPPEFAGLPGQCKTQTDDAPKALAVRTSYLQQVIALTDIKLLEKGVTTGFKLLSDLKETLEAFVSAEGSEATRWIKAIDELCARPRQGRTIVGVVGNTGAGKSSVINALLDEERLLPTNGMRACTASATEVSYNDSDDPAKLYRAEIEFITYDDWLRELRALYDDLIESSGKMSRESSSADTDAGRAYAKIKAVYPKLTKEMIEQTNPEALANDSAVRHVLGSLKKFQASAASTMYRQLQHYVDSKEKNDAAGQTMEYWPLIKVVRIYTKAAALSTGAVIVDLPGVQDSNAARAAVAANYMKQCSGLWIVAPITRAVDDKTAKKLLGDQFKRQLKYDGTYSSVTFICSKTDDISITEAVDGLGLDEQLGDDWAEIDSIKDTIIQFTERIKSLKDQKAAISEMLAEVEDEEEVWEDLERKLDDGRTVYAPGPDGGKKRKRKAKPSGSRKNRLSIDTDSESEDDDSVMSGSDSASGSDKENGDPGKRNRVPLTGDEIDEKLSTIKAQKKALRQNRKEVDAKIGELRKEIKEMNAEKESIEAKIKSMCIKGRNSYSRAAIKQDFASGIKDLDEETAMQLDEANFDPGQDLRDYGKVAESLPVFCVSSRAYQQLRGRLKKDNFSNHGFMSVEDTEVPLLQAHAMKMTEAGRALNSRMLLNDISQLLNSMKLWADNDGASQFTDADKQGEQARLTEHLALLDRYLQQCVNDCVNSLREELADNIFDAFGRTIPLAQAAAIPTATSWGTEMRWATYKATVRRGGVYSGAAGPHDFQQELWAPIAAHLAGPWERAFQRRLPRVLDAFVVKAINMLDNFHKDAVSYAREHFINLSGLSMLDQQLSTYKRQLGGVPAIVGAIIQEIQRDANRSFEPVIGEVMQPAYTRCTNESGPGSFMRMKGHMHDHVDQALHTMFNQATDTVRDQLKAMCDKICEELWKQVLEGIFKNLSTDYLAILGTDSTKEASGITRAERMMRGEMSMMLARDADAVFKDCLPTAEEGPAPDEKEDMSCELSKEEPSDNSFTTERDGEEPDIASRARVGSLDLGLSDAPFRDGSI</sequence>
<dbReference type="InterPro" id="IPR056024">
    <property type="entry name" value="DUF7605"/>
</dbReference>
<keyword evidence="6" id="KW-1185">Reference proteome</keyword>
<dbReference type="InterPro" id="IPR027417">
    <property type="entry name" value="P-loop_NTPase"/>
</dbReference>
<dbReference type="Pfam" id="PF24564">
    <property type="entry name" value="DUF7605"/>
    <property type="match status" value="1"/>
</dbReference>
<feature type="region of interest" description="Disordered" evidence="2">
    <location>
        <begin position="464"/>
        <end position="538"/>
    </location>
</feature>
<dbReference type="Proteomes" id="UP001174691">
    <property type="component" value="Unassembled WGS sequence"/>
</dbReference>
<feature type="region of interest" description="Disordered" evidence="2">
    <location>
        <begin position="1"/>
        <end position="54"/>
    </location>
</feature>
<keyword evidence="1" id="KW-0175">Coiled coil</keyword>
<dbReference type="AlphaFoldDB" id="A0AA38S1I1"/>
<feature type="compositionally biased region" description="Basic and acidic residues" evidence="2">
    <location>
        <begin position="7"/>
        <end position="16"/>
    </location>
</feature>
<feature type="compositionally biased region" description="Low complexity" evidence="2">
    <location>
        <begin position="506"/>
        <end position="515"/>
    </location>
</feature>